<dbReference type="AlphaFoldDB" id="E9SF71"/>
<feature type="transmembrane region" description="Helical" evidence="1">
    <location>
        <begin position="29"/>
        <end position="52"/>
    </location>
</feature>
<comment type="caution">
    <text evidence="2">The sequence shown here is derived from an EMBL/GenBank/DDBJ whole genome shotgun (WGS) entry which is preliminary data.</text>
</comment>
<dbReference type="RefSeq" id="WP_002851584.1">
    <property type="nucleotide sequence ID" value="NZ_ADKM02000112.1"/>
</dbReference>
<evidence type="ECO:0000313" key="2">
    <source>
        <dbReference type="EMBL" id="EGC02050.1"/>
    </source>
</evidence>
<name>E9SF71_RUMAL</name>
<organism evidence="2 3">
    <name type="scientific">Ruminococcus albus 8</name>
    <dbReference type="NCBI Taxonomy" id="246199"/>
    <lineage>
        <taxon>Bacteria</taxon>
        <taxon>Bacillati</taxon>
        <taxon>Bacillota</taxon>
        <taxon>Clostridia</taxon>
        <taxon>Eubacteriales</taxon>
        <taxon>Oscillospiraceae</taxon>
        <taxon>Ruminococcus</taxon>
    </lineage>
</organism>
<feature type="transmembrane region" description="Helical" evidence="1">
    <location>
        <begin position="64"/>
        <end position="82"/>
    </location>
</feature>
<keyword evidence="1" id="KW-0812">Transmembrane</keyword>
<evidence type="ECO:0000256" key="1">
    <source>
        <dbReference type="SAM" id="Phobius"/>
    </source>
</evidence>
<keyword evidence="1" id="KW-0472">Membrane</keyword>
<reference evidence="2 3" key="1">
    <citation type="submission" date="2011-02" db="EMBL/GenBank/DDBJ databases">
        <authorList>
            <person name="Nelson K.E."/>
            <person name="Sutton G."/>
            <person name="Torralba M."/>
            <person name="Durkin S."/>
            <person name="Harkins D."/>
            <person name="Montgomery R."/>
            <person name="Ziemer C."/>
            <person name="Klaassens E."/>
            <person name="Ocuiv P."/>
            <person name="Morrison M."/>
        </authorList>
    </citation>
    <scope>NUCLEOTIDE SEQUENCE [LARGE SCALE GENOMIC DNA]</scope>
    <source>
        <strain evidence="2 3">8</strain>
    </source>
</reference>
<evidence type="ECO:0000313" key="3">
    <source>
        <dbReference type="Proteomes" id="UP000004259"/>
    </source>
</evidence>
<keyword evidence="1" id="KW-1133">Transmembrane helix</keyword>
<dbReference type="EMBL" id="ADKM02000112">
    <property type="protein sequence ID" value="EGC02050.1"/>
    <property type="molecule type" value="Genomic_DNA"/>
</dbReference>
<accession>E9SF71</accession>
<protein>
    <submittedName>
        <fullName evidence="2">Uncharacterized protein</fullName>
    </submittedName>
</protein>
<dbReference type="Proteomes" id="UP000004259">
    <property type="component" value="Unassembled WGS sequence"/>
</dbReference>
<sequence length="125" mass="13776">MRKIWIGSLISLMISVSVNLIGKMLNDDMITPFIIGSNAAILFLDLLLTGAVTQIWKNVSPYRVFAISNIVIGIGIASYAVYDIKTDHGFLAGIIGSLMLAFIVPFIVVLLVAELLIWERKKPKK</sequence>
<dbReference type="STRING" id="246199.CUS_5283"/>
<proteinExistence type="predicted"/>
<gene>
    <name evidence="2" type="ORF">CUS_5283</name>
</gene>
<keyword evidence="3" id="KW-1185">Reference proteome</keyword>
<feature type="transmembrane region" description="Helical" evidence="1">
    <location>
        <begin position="94"/>
        <end position="118"/>
    </location>
</feature>